<sequence length="35" mass="4260">MEQKRHLMLDQLLDFTRDGIKKPKHNTIYINVHIL</sequence>
<dbReference type="EMBL" id="GGEC01027198">
    <property type="protein sequence ID" value="MBX07682.1"/>
    <property type="molecule type" value="Transcribed_RNA"/>
</dbReference>
<proteinExistence type="predicted"/>
<evidence type="ECO:0000313" key="1">
    <source>
        <dbReference type="EMBL" id="MBX07682.1"/>
    </source>
</evidence>
<reference evidence="1" key="1">
    <citation type="submission" date="2018-02" db="EMBL/GenBank/DDBJ databases">
        <title>Rhizophora mucronata_Transcriptome.</title>
        <authorList>
            <person name="Meera S.P."/>
            <person name="Sreeshan A."/>
            <person name="Augustine A."/>
        </authorList>
    </citation>
    <scope>NUCLEOTIDE SEQUENCE</scope>
    <source>
        <tissue evidence="1">Leaf</tissue>
    </source>
</reference>
<dbReference type="AlphaFoldDB" id="A0A2P2KPP5"/>
<organism evidence="1">
    <name type="scientific">Rhizophora mucronata</name>
    <name type="common">Asiatic mangrove</name>
    <dbReference type="NCBI Taxonomy" id="61149"/>
    <lineage>
        <taxon>Eukaryota</taxon>
        <taxon>Viridiplantae</taxon>
        <taxon>Streptophyta</taxon>
        <taxon>Embryophyta</taxon>
        <taxon>Tracheophyta</taxon>
        <taxon>Spermatophyta</taxon>
        <taxon>Magnoliopsida</taxon>
        <taxon>eudicotyledons</taxon>
        <taxon>Gunneridae</taxon>
        <taxon>Pentapetalae</taxon>
        <taxon>rosids</taxon>
        <taxon>fabids</taxon>
        <taxon>Malpighiales</taxon>
        <taxon>Rhizophoraceae</taxon>
        <taxon>Rhizophora</taxon>
    </lineage>
</organism>
<name>A0A2P2KPP5_RHIMU</name>
<protein>
    <submittedName>
        <fullName evidence="1">Uncharacterized protein</fullName>
    </submittedName>
</protein>
<accession>A0A2P2KPP5</accession>